<keyword evidence="2" id="KW-1185">Reference proteome</keyword>
<protein>
    <submittedName>
        <fullName evidence="1">Uncharacterized protein</fullName>
    </submittedName>
</protein>
<gene>
    <name evidence="1" type="ORF">scyTo_0011136</name>
</gene>
<name>A0A401NHT8_SCYTO</name>
<evidence type="ECO:0000313" key="1">
    <source>
        <dbReference type="EMBL" id="GCB60434.1"/>
    </source>
</evidence>
<reference evidence="1 2" key="1">
    <citation type="journal article" date="2018" name="Nat. Ecol. Evol.">
        <title>Shark genomes provide insights into elasmobranch evolution and the origin of vertebrates.</title>
        <authorList>
            <person name="Hara Y"/>
            <person name="Yamaguchi K"/>
            <person name="Onimaru K"/>
            <person name="Kadota M"/>
            <person name="Koyanagi M"/>
            <person name="Keeley SD"/>
            <person name="Tatsumi K"/>
            <person name="Tanaka K"/>
            <person name="Motone F"/>
            <person name="Kageyama Y"/>
            <person name="Nozu R"/>
            <person name="Adachi N"/>
            <person name="Nishimura O"/>
            <person name="Nakagawa R"/>
            <person name="Tanegashima C"/>
            <person name="Kiyatake I"/>
            <person name="Matsumoto R"/>
            <person name="Murakumo K"/>
            <person name="Nishida K"/>
            <person name="Terakita A"/>
            <person name="Kuratani S"/>
            <person name="Sato K"/>
            <person name="Hyodo S Kuraku.S."/>
        </authorList>
    </citation>
    <scope>NUCLEOTIDE SEQUENCE [LARGE SCALE GENOMIC DNA]</scope>
</reference>
<dbReference type="STRING" id="75743.A0A401NHT8"/>
<evidence type="ECO:0000313" key="2">
    <source>
        <dbReference type="Proteomes" id="UP000288216"/>
    </source>
</evidence>
<dbReference type="Proteomes" id="UP000288216">
    <property type="component" value="Unassembled WGS sequence"/>
</dbReference>
<dbReference type="OMA" id="DDDIMNT"/>
<organism evidence="1 2">
    <name type="scientific">Scyliorhinus torazame</name>
    <name type="common">Cloudy catshark</name>
    <name type="synonym">Catulus torazame</name>
    <dbReference type="NCBI Taxonomy" id="75743"/>
    <lineage>
        <taxon>Eukaryota</taxon>
        <taxon>Metazoa</taxon>
        <taxon>Chordata</taxon>
        <taxon>Craniata</taxon>
        <taxon>Vertebrata</taxon>
        <taxon>Chondrichthyes</taxon>
        <taxon>Elasmobranchii</taxon>
        <taxon>Galeomorphii</taxon>
        <taxon>Galeoidea</taxon>
        <taxon>Carcharhiniformes</taxon>
        <taxon>Scyliorhinidae</taxon>
        <taxon>Scyliorhinus</taxon>
    </lineage>
</organism>
<dbReference type="AlphaFoldDB" id="A0A401NHT8"/>
<dbReference type="OrthoDB" id="125347at2759"/>
<dbReference type="EMBL" id="BFAA01004962">
    <property type="protein sequence ID" value="GCB60434.1"/>
    <property type="molecule type" value="Genomic_DNA"/>
</dbReference>
<proteinExistence type="predicted"/>
<accession>A0A401NHT8</accession>
<comment type="caution">
    <text evidence="1">The sequence shown here is derived from an EMBL/GenBank/DDBJ whole genome shotgun (WGS) entry which is preliminary data.</text>
</comment>
<sequence>MFNDNDKQSDEFHRFRMTGENRMILDLLTYAKGTPSDAIDKLEEVNIEEVLNMDNEAPVVYSTADGEIAEMVLNQGDCDGNSEDEDNIINTAEKVPFDVMVKMCDGFIEGLE</sequence>